<dbReference type="InterPro" id="IPR016181">
    <property type="entry name" value="Acyl_CoA_acyltransferase"/>
</dbReference>
<dbReference type="GO" id="GO:0016747">
    <property type="term" value="F:acyltransferase activity, transferring groups other than amino-acyl groups"/>
    <property type="evidence" value="ECO:0007669"/>
    <property type="project" value="InterPro"/>
</dbReference>
<dbReference type="PROSITE" id="PS51186">
    <property type="entry name" value="GNAT"/>
    <property type="match status" value="1"/>
</dbReference>
<dbReference type="Proteomes" id="UP000031197">
    <property type="component" value="Unassembled WGS sequence"/>
</dbReference>
<evidence type="ECO:0000313" key="2">
    <source>
        <dbReference type="EMBL" id="KHT52038.1"/>
    </source>
</evidence>
<gene>
    <name evidence="2" type="ORF">RJ41_11390</name>
</gene>
<dbReference type="OrthoDB" id="9127144at2"/>
<keyword evidence="2" id="KW-0808">Transferase</keyword>
<dbReference type="CDD" id="cd04301">
    <property type="entry name" value="NAT_SF"/>
    <property type="match status" value="1"/>
</dbReference>
<name>A0A0B3XTK0_9ALTE</name>
<evidence type="ECO:0000259" key="1">
    <source>
        <dbReference type="PROSITE" id="PS51186"/>
    </source>
</evidence>
<dbReference type="Pfam" id="PF00583">
    <property type="entry name" value="Acetyltransf_1"/>
    <property type="match status" value="1"/>
</dbReference>
<organism evidence="2 3">
    <name type="scientific">Alteromonas marina</name>
    <dbReference type="NCBI Taxonomy" id="203795"/>
    <lineage>
        <taxon>Bacteria</taxon>
        <taxon>Pseudomonadati</taxon>
        <taxon>Pseudomonadota</taxon>
        <taxon>Gammaproteobacteria</taxon>
        <taxon>Alteromonadales</taxon>
        <taxon>Alteromonadaceae</taxon>
        <taxon>Alteromonas/Salinimonas group</taxon>
        <taxon>Alteromonas</taxon>
    </lineage>
</organism>
<dbReference type="EMBL" id="JWLW01000018">
    <property type="protein sequence ID" value="KHT52038.1"/>
    <property type="molecule type" value="Genomic_DNA"/>
</dbReference>
<dbReference type="AlphaFoldDB" id="A0A0B3XTK0"/>
<sequence length="145" mass="16636">MQISLEEINKKNYESVCDLDVTEAQEDYVACNMWSLVESFYNEGHTCKAICFDDKPVGFFMWVKESVSKISIWRFMVDKNYQNQGIGRIALTLAIEAIKQTPSVKEIEICYNPTNPVAKDFYSSFGFQEIGMDEDGEDMLALIKL</sequence>
<comment type="caution">
    <text evidence="2">The sequence shown here is derived from an EMBL/GenBank/DDBJ whole genome shotgun (WGS) entry which is preliminary data.</text>
</comment>
<feature type="domain" description="N-acetyltransferase" evidence="1">
    <location>
        <begin position="3"/>
        <end position="145"/>
    </location>
</feature>
<accession>A0A0B3XTK0</accession>
<dbReference type="Gene3D" id="3.40.630.30">
    <property type="match status" value="1"/>
</dbReference>
<dbReference type="SUPFAM" id="SSF55729">
    <property type="entry name" value="Acyl-CoA N-acyltransferases (Nat)"/>
    <property type="match status" value="1"/>
</dbReference>
<evidence type="ECO:0000313" key="3">
    <source>
        <dbReference type="Proteomes" id="UP000031197"/>
    </source>
</evidence>
<dbReference type="RefSeq" id="WP_039220739.1">
    <property type="nucleotide sequence ID" value="NZ_JWLW01000018.1"/>
</dbReference>
<protein>
    <submittedName>
        <fullName evidence="2">GCN5 family acetyltransferase</fullName>
    </submittedName>
</protein>
<reference evidence="2 3" key="1">
    <citation type="submission" date="2014-12" db="EMBL/GenBank/DDBJ databases">
        <title>Genome sequencing of Alteromonas marina AD001.</title>
        <authorList>
            <person name="Adrian T.G.S."/>
            <person name="Chan K.G."/>
        </authorList>
    </citation>
    <scope>NUCLEOTIDE SEQUENCE [LARGE SCALE GENOMIC DNA]</scope>
    <source>
        <strain evidence="2 3">AD001</strain>
    </source>
</reference>
<proteinExistence type="predicted"/>
<dbReference type="InterPro" id="IPR000182">
    <property type="entry name" value="GNAT_dom"/>
</dbReference>
<keyword evidence="3" id="KW-1185">Reference proteome</keyword>